<name>A0A9X1NN05_9ACTN</name>
<reference evidence="2" key="1">
    <citation type="submission" date="2021-11" db="EMBL/GenBank/DDBJ databases">
        <title>Streptomyces corallinus and Kineosporia corallina sp. nov., two new coral-derived marine actinobacteria.</title>
        <authorList>
            <person name="Buangrab K."/>
            <person name="Sutthacheep M."/>
            <person name="Yeemin T."/>
            <person name="Harunari E."/>
            <person name="Igarashi Y."/>
            <person name="Sripreechasak P."/>
            <person name="Kanchanasin P."/>
            <person name="Tanasupawat S."/>
            <person name="Phongsopitanun W."/>
        </authorList>
    </citation>
    <scope>NUCLEOTIDE SEQUENCE</scope>
    <source>
        <strain evidence="2">JCM 31032</strain>
    </source>
</reference>
<organism evidence="2 3">
    <name type="scientific">Kineosporia babensis</name>
    <dbReference type="NCBI Taxonomy" id="499548"/>
    <lineage>
        <taxon>Bacteria</taxon>
        <taxon>Bacillati</taxon>
        <taxon>Actinomycetota</taxon>
        <taxon>Actinomycetes</taxon>
        <taxon>Kineosporiales</taxon>
        <taxon>Kineosporiaceae</taxon>
        <taxon>Kineosporia</taxon>
    </lineage>
</organism>
<dbReference type="Gene3D" id="3.90.1210.10">
    <property type="entry name" value="Antifreeze-like/N-acetylneuraminic acid synthase C-terminal domain"/>
    <property type="match status" value="1"/>
</dbReference>
<dbReference type="Pfam" id="PF08666">
    <property type="entry name" value="SAF"/>
    <property type="match status" value="1"/>
</dbReference>
<protein>
    <submittedName>
        <fullName evidence="2">SAF domain-containing protein</fullName>
    </submittedName>
</protein>
<sequence>MERSQPEPKRQWHPLRLVLSILLCLAVAVVIMGMMQQAGAKTAVLVLARQVPESAVITRDDLTAVSIAGDITALGAESVDQVVGQRAAHHLNAGAVLQAESLLPADFSDGSQASVGIAVPMTLAPDGLKAGDKVRVLQVPDSSGTASGVSDDAAQVLADDALITVVNGSDSSSDELVLTLRVRTEATGPLLVASSRGQVGLVQLG</sequence>
<evidence type="ECO:0000313" key="3">
    <source>
        <dbReference type="Proteomes" id="UP001138997"/>
    </source>
</evidence>
<comment type="caution">
    <text evidence="2">The sequence shown here is derived from an EMBL/GenBank/DDBJ whole genome shotgun (WGS) entry which is preliminary data.</text>
</comment>
<proteinExistence type="predicted"/>
<accession>A0A9X1NN05</accession>
<dbReference type="AlphaFoldDB" id="A0A9X1NN05"/>
<dbReference type="SMART" id="SM00858">
    <property type="entry name" value="SAF"/>
    <property type="match status" value="1"/>
</dbReference>
<evidence type="ECO:0000313" key="2">
    <source>
        <dbReference type="EMBL" id="MCD5316116.1"/>
    </source>
</evidence>
<dbReference type="CDD" id="cd11614">
    <property type="entry name" value="SAF_CpaB_FlgA_like"/>
    <property type="match status" value="1"/>
</dbReference>
<dbReference type="Proteomes" id="UP001138997">
    <property type="component" value="Unassembled WGS sequence"/>
</dbReference>
<dbReference type="EMBL" id="JAJOMB010000027">
    <property type="protein sequence ID" value="MCD5316116.1"/>
    <property type="molecule type" value="Genomic_DNA"/>
</dbReference>
<dbReference type="RefSeq" id="WP_231448970.1">
    <property type="nucleotide sequence ID" value="NZ_JAJOMB010000027.1"/>
</dbReference>
<feature type="domain" description="SAF" evidence="1">
    <location>
        <begin position="42"/>
        <end position="103"/>
    </location>
</feature>
<evidence type="ECO:0000259" key="1">
    <source>
        <dbReference type="SMART" id="SM00858"/>
    </source>
</evidence>
<gene>
    <name evidence="2" type="ORF">LR394_34990</name>
</gene>
<dbReference type="InterPro" id="IPR013974">
    <property type="entry name" value="SAF"/>
</dbReference>
<keyword evidence="3" id="KW-1185">Reference proteome</keyword>